<feature type="transmembrane region" description="Helical" evidence="1">
    <location>
        <begin position="26"/>
        <end position="43"/>
    </location>
</feature>
<keyword evidence="1" id="KW-0472">Membrane</keyword>
<dbReference type="PANTHER" id="PTHR36692:SF3">
    <property type="entry name" value="PROTEIN SNAKESKIN"/>
    <property type="match status" value="1"/>
</dbReference>
<keyword evidence="1" id="KW-0812">Transmembrane</keyword>
<evidence type="ECO:0000313" key="2">
    <source>
        <dbReference type="EMBL" id="CAD7393319.1"/>
    </source>
</evidence>
<evidence type="ECO:0000256" key="1">
    <source>
        <dbReference type="SAM" id="Phobius"/>
    </source>
</evidence>
<proteinExistence type="predicted"/>
<dbReference type="InterPro" id="IPR038976">
    <property type="entry name" value="Ssk"/>
</dbReference>
<sequence>MRVPRGGATGGQDAGVPQQVSGNHRYRTLVINIIILVLYRVGYDGRFLGVGGTWNLNEEKNPDVEIIASGVFVGYIIYTLAVLVSYCFGTTEQKRTLVVGTRTSLGSRTSEHKFLTFTQEREVGLALGSLCVIQGAVYLLDTVLTFIHISKTQE</sequence>
<protein>
    <submittedName>
        <fullName evidence="2">Uncharacterized protein</fullName>
    </submittedName>
</protein>
<accession>A0A7R9CAU1</accession>
<dbReference type="GO" id="GO:0019991">
    <property type="term" value="P:septate junction assembly"/>
    <property type="evidence" value="ECO:0007669"/>
    <property type="project" value="InterPro"/>
</dbReference>
<name>A0A7R9CAU1_TIMCR</name>
<reference evidence="2" key="1">
    <citation type="submission" date="2020-11" db="EMBL/GenBank/DDBJ databases">
        <authorList>
            <person name="Tran Van P."/>
        </authorList>
    </citation>
    <scope>NUCLEOTIDE SEQUENCE</scope>
</reference>
<dbReference type="AlphaFoldDB" id="A0A7R9CAU1"/>
<dbReference type="GO" id="GO:0005886">
    <property type="term" value="C:plasma membrane"/>
    <property type="evidence" value="ECO:0007669"/>
    <property type="project" value="TreeGrafter"/>
</dbReference>
<dbReference type="EMBL" id="OC316690">
    <property type="protein sequence ID" value="CAD7393319.1"/>
    <property type="molecule type" value="Genomic_DNA"/>
</dbReference>
<keyword evidence="1" id="KW-1133">Transmembrane helix</keyword>
<gene>
    <name evidence="2" type="ORF">TCEB3V08_LOCUS1292</name>
</gene>
<feature type="transmembrane region" description="Helical" evidence="1">
    <location>
        <begin position="123"/>
        <end position="149"/>
    </location>
</feature>
<dbReference type="PANTHER" id="PTHR36692">
    <property type="entry name" value="PROTEIN SNAKESKIN"/>
    <property type="match status" value="1"/>
</dbReference>
<feature type="transmembrane region" description="Helical" evidence="1">
    <location>
        <begin position="66"/>
        <end position="88"/>
    </location>
</feature>
<organism evidence="2">
    <name type="scientific">Timema cristinae</name>
    <name type="common">Walking stick</name>
    <dbReference type="NCBI Taxonomy" id="61476"/>
    <lineage>
        <taxon>Eukaryota</taxon>
        <taxon>Metazoa</taxon>
        <taxon>Ecdysozoa</taxon>
        <taxon>Arthropoda</taxon>
        <taxon>Hexapoda</taxon>
        <taxon>Insecta</taxon>
        <taxon>Pterygota</taxon>
        <taxon>Neoptera</taxon>
        <taxon>Polyneoptera</taxon>
        <taxon>Phasmatodea</taxon>
        <taxon>Timematodea</taxon>
        <taxon>Timematoidea</taxon>
        <taxon>Timematidae</taxon>
        <taxon>Timema</taxon>
    </lineage>
</organism>